<proteinExistence type="predicted"/>
<sequence length="107" mass="12013">MWLGPSRLYQLALGRTTEGKDLLEGFISCRSLKATQLGPVQRAKVRVAMETRCRMRLEKIAERCWDVLTVLTPALDRPHVHILTPVRAALLHLNRVSTCGVVDGHVD</sequence>
<gene>
    <name evidence="1" type="ORF">MRATA1EN3_LOCUS9988</name>
</gene>
<dbReference type="EMBL" id="OX596086">
    <property type="protein sequence ID" value="CAI9698775.1"/>
    <property type="molecule type" value="Genomic_DNA"/>
</dbReference>
<organism evidence="1 2">
    <name type="scientific">Rangifer tarandus platyrhynchus</name>
    <name type="common">Svalbard reindeer</name>
    <dbReference type="NCBI Taxonomy" id="3082113"/>
    <lineage>
        <taxon>Eukaryota</taxon>
        <taxon>Metazoa</taxon>
        <taxon>Chordata</taxon>
        <taxon>Craniata</taxon>
        <taxon>Vertebrata</taxon>
        <taxon>Euteleostomi</taxon>
        <taxon>Mammalia</taxon>
        <taxon>Eutheria</taxon>
        <taxon>Laurasiatheria</taxon>
        <taxon>Artiodactyla</taxon>
        <taxon>Ruminantia</taxon>
        <taxon>Pecora</taxon>
        <taxon>Cervidae</taxon>
        <taxon>Odocoileinae</taxon>
        <taxon>Rangifer</taxon>
    </lineage>
</organism>
<dbReference type="Proteomes" id="UP001162501">
    <property type="component" value="Chromosome 2"/>
</dbReference>
<reference evidence="1" key="1">
    <citation type="submission" date="2023-05" db="EMBL/GenBank/DDBJ databases">
        <authorList>
            <consortium name="ELIXIR-Norway"/>
        </authorList>
    </citation>
    <scope>NUCLEOTIDE SEQUENCE</scope>
</reference>
<protein>
    <submittedName>
        <fullName evidence="1">Uncharacterized protein</fullName>
    </submittedName>
</protein>
<evidence type="ECO:0000313" key="1">
    <source>
        <dbReference type="EMBL" id="CAI9698775.1"/>
    </source>
</evidence>
<accession>A0ACB0EDP3</accession>
<evidence type="ECO:0000313" key="2">
    <source>
        <dbReference type="Proteomes" id="UP001162501"/>
    </source>
</evidence>
<name>A0ACB0EDP3_RANTA</name>